<feature type="region of interest" description="Disordered" evidence="1">
    <location>
        <begin position="17"/>
        <end position="63"/>
    </location>
</feature>
<feature type="region of interest" description="Disordered" evidence="1">
    <location>
        <begin position="264"/>
        <end position="310"/>
    </location>
</feature>
<accession>A0A9P4NUI1</accession>
<dbReference type="Proteomes" id="UP000800235">
    <property type="component" value="Unassembled WGS sequence"/>
</dbReference>
<evidence type="ECO:0000256" key="1">
    <source>
        <dbReference type="SAM" id="MobiDB-lite"/>
    </source>
</evidence>
<feature type="compositionally biased region" description="Acidic residues" evidence="1">
    <location>
        <begin position="286"/>
        <end position="302"/>
    </location>
</feature>
<name>A0A9P4NUI1_9PEZI</name>
<feature type="region of interest" description="Disordered" evidence="1">
    <location>
        <begin position="88"/>
        <end position="135"/>
    </location>
</feature>
<comment type="caution">
    <text evidence="2">The sequence shown here is derived from an EMBL/GenBank/DDBJ whole genome shotgun (WGS) entry which is preliminary data.</text>
</comment>
<proteinExistence type="predicted"/>
<keyword evidence="3" id="KW-1185">Reference proteome</keyword>
<reference evidence="2" key="1">
    <citation type="journal article" date="2020" name="Stud. Mycol.">
        <title>101 Dothideomycetes genomes: a test case for predicting lifestyles and emergence of pathogens.</title>
        <authorList>
            <person name="Haridas S."/>
            <person name="Albert R."/>
            <person name="Binder M."/>
            <person name="Bloem J."/>
            <person name="Labutti K."/>
            <person name="Salamov A."/>
            <person name="Andreopoulos B."/>
            <person name="Baker S."/>
            <person name="Barry K."/>
            <person name="Bills G."/>
            <person name="Bluhm B."/>
            <person name="Cannon C."/>
            <person name="Castanera R."/>
            <person name="Culley D."/>
            <person name="Daum C."/>
            <person name="Ezra D."/>
            <person name="Gonzalez J."/>
            <person name="Henrissat B."/>
            <person name="Kuo A."/>
            <person name="Liang C."/>
            <person name="Lipzen A."/>
            <person name="Lutzoni F."/>
            <person name="Magnuson J."/>
            <person name="Mondo S."/>
            <person name="Nolan M."/>
            <person name="Ohm R."/>
            <person name="Pangilinan J."/>
            <person name="Park H.-J."/>
            <person name="Ramirez L."/>
            <person name="Alfaro M."/>
            <person name="Sun H."/>
            <person name="Tritt A."/>
            <person name="Yoshinaga Y."/>
            <person name="Zwiers L.-H."/>
            <person name="Turgeon B."/>
            <person name="Goodwin S."/>
            <person name="Spatafora J."/>
            <person name="Crous P."/>
            <person name="Grigoriev I."/>
        </authorList>
    </citation>
    <scope>NUCLEOTIDE SEQUENCE</scope>
    <source>
        <strain evidence="2">CBS 130266</strain>
    </source>
</reference>
<gene>
    <name evidence="2" type="ORF">EJ08DRAFT_659159</name>
</gene>
<dbReference type="EMBL" id="MU007026">
    <property type="protein sequence ID" value="KAF2432489.1"/>
    <property type="molecule type" value="Genomic_DNA"/>
</dbReference>
<dbReference type="OrthoDB" id="5378435at2759"/>
<dbReference type="AlphaFoldDB" id="A0A9P4NUI1"/>
<protein>
    <submittedName>
        <fullName evidence="2">Uncharacterized protein</fullName>
    </submittedName>
</protein>
<sequence length="346" mass="38880">MSTQADRDQEDLIQQVANQMESSKLSRRSSRISTASTPKRRSARIEKPRSQHSSPNGLARRRTVSAVKQYATLDDHYRSMFGLDTNETNGQTHISGSTVRPVSWHSSSQCHGPSTFQPRRSPLRSQQTPTSLITPSTENTYLESSGYPQLALLPIPNDHIPPQQQVDEAWSSYMHGMVSGTTQAPLYSTPYYQPTPWYPPHQYQPAALTSQYDENPSRSNILPVQQGPVANDLTLSGRHQSLFRKKSTELIGLGLYDAPESCPSPLLSGSGTRKGLKLEETWQPPEDMEDDVDEESSDEEEEPPRLAEPQWAQTALPMKNMNLSGHSFFFEDQGADEWWHQHLCTS</sequence>
<evidence type="ECO:0000313" key="2">
    <source>
        <dbReference type="EMBL" id="KAF2432489.1"/>
    </source>
</evidence>
<evidence type="ECO:0000313" key="3">
    <source>
        <dbReference type="Proteomes" id="UP000800235"/>
    </source>
</evidence>
<organism evidence="2 3">
    <name type="scientific">Tothia fuscella</name>
    <dbReference type="NCBI Taxonomy" id="1048955"/>
    <lineage>
        <taxon>Eukaryota</taxon>
        <taxon>Fungi</taxon>
        <taxon>Dikarya</taxon>
        <taxon>Ascomycota</taxon>
        <taxon>Pezizomycotina</taxon>
        <taxon>Dothideomycetes</taxon>
        <taxon>Pleosporomycetidae</taxon>
        <taxon>Venturiales</taxon>
        <taxon>Cylindrosympodiaceae</taxon>
        <taxon>Tothia</taxon>
    </lineage>
</organism>